<dbReference type="EMBL" id="KK208781">
    <property type="protein sequence ID" value="EZF76298.1"/>
    <property type="molecule type" value="Genomic_DNA"/>
</dbReference>
<name>A0A022Y135_TRISD</name>
<evidence type="ECO:0000313" key="3">
    <source>
        <dbReference type="Proteomes" id="UP000023623"/>
    </source>
</evidence>
<evidence type="ECO:0000313" key="2">
    <source>
        <dbReference type="EMBL" id="EZF76298.1"/>
    </source>
</evidence>
<feature type="compositionally biased region" description="Basic and acidic residues" evidence="1">
    <location>
        <begin position="72"/>
        <end position="97"/>
    </location>
</feature>
<keyword evidence="3" id="KW-1185">Reference proteome</keyword>
<evidence type="ECO:0000256" key="1">
    <source>
        <dbReference type="SAM" id="MobiDB-lite"/>
    </source>
</evidence>
<protein>
    <submittedName>
        <fullName evidence="2">Uncharacterized protein</fullName>
    </submittedName>
</protein>
<dbReference type="AlphaFoldDB" id="A0A022Y135"/>
<dbReference type="Proteomes" id="UP000023623">
    <property type="component" value="Unassembled WGS sequence"/>
</dbReference>
<proteinExistence type="predicted"/>
<feature type="compositionally biased region" description="Basic and acidic residues" evidence="1">
    <location>
        <begin position="44"/>
        <end position="56"/>
    </location>
</feature>
<gene>
    <name evidence="2" type="ORF">H105_02323</name>
</gene>
<reference evidence="2 3" key="1">
    <citation type="submission" date="2014-02" db="EMBL/GenBank/DDBJ databases">
        <title>The Genome Sequence of Trichophyton rubrum (morphotype soudanense) CBS 452.61.</title>
        <authorList>
            <consortium name="The Broad Institute Genomics Platform"/>
            <person name="Cuomo C.A."/>
            <person name="White T.C."/>
            <person name="Graser Y."/>
            <person name="Martinez-Rossi N."/>
            <person name="Heitman J."/>
            <person name="Young S.K."/>
            <person name="Zeng Q."/>
            <person name="Gargeya S."/>
            <person name="Abouelleil A."/>
            <person name="Alvarado L."/>
            <person name="Chapman S.B."/>
            <person name="Gainer-Dewar J."/>
            <person name="Goldberg J."/>
            <person name="Griggs A."/>
            <person name="Gujja S."/>
            <person name="Hansen M."/>
            <person name="Howarth C."/>
            <person name="Imamovic A."/>
            <person name="Larimer J."/>
            <person name="Martinez D."/>
            <person name="Murphy C."/>
            <person name="Pearson M.D."/>
            <person name="Persinoti G."/>
            <person name="Poon T."/>
            <person name="Priest M."/>
            <person name="Roberts A.D."/>
            <person name="Saif S."/>
            <person name="Shea T.D."/>
            <person name="Sykes S.N."/>
            <person name="Wortman J."/>
            <person name="Nusbaum C."/>
            <person name="Birren B."/>
        </authorList>
    </citation>
    <scope>NUCLEOTIDE SEQUENCE [LARGE SCALE GENOMIC DNA]</scope>
    <source>
        <strain evidence="2 3">CBS 452.61</strain>
    </source>
</reference>
<feature type="region of interest" description="Disordered" evidence="1">
    <location>
        <begin position="33"/>
        <end position="97"/>
    </location>
</feature>
<sequence>MAISLPINQLDPCAGKVVFTHVCPLRWRKESFFYQTSGGGGGGRRQEKQEDSRGAELARSLAETEITTGPGKGERGKGGEEDGQQRETKRKDSGKKG</sequence>
<organism evidence="2 3">
    <name type="scientific">Trichophyton soudanense CBS 452.61</name>
    <dbReference type="NCBI Taxonomy" id="1215331"/>
    <lineage>
        <taxon>Eukaryota</taxon>
        <taxon>Fungi</taxon>
        <taxon>Dikarya</taxon>
        <taxon>Ascomycota</taxon>
        <taxon>Pezizomycotina</taxon>
        <taxon>Eurotiomycetes</taxon>
        <taxon>Eurotiomycetidae</taxon>
        <taxon>Onygenales</taxon>
        <taxon>Arthrodermataceae</taxon>
        <taxon>Trichophyton</taxon>
    </lineage>
</organism>
<dbReference type="HOGENOM" id="CLU_2348193_0_0_1"/>
<accession>A0A022Y135</accession>